<dbReference type="InterPro" id="IPR037401">
    <property type="entry name" value="SnoaL-like"/>
</dbReference>
<organism evidence="12 13">
    <name type="scientific">Prauserella cavernicola</name>
    <dbReference type="NCBI Taxonomy" id="2800127"/>
    <lineage>
        <taxon>Bacteria</taxon>
        <taxon>Bacillati</taxon>
        <taxon>Actinomycetota</taxon>
        <taxon>Actinomycetes</taxon>
        <taxon>Pseudonocardiales</taxon>
        <taxon>Pseudonocardiaceae</taxon>
        <taxon>Prauserella</taxon>
    </lineage>
</organism>
<dbReference type="InterPro" id="IPR013325">
    <property type="entry name" value="RNA_pol_sigma_r2"/>
</dbReference>
<dbReference type="Gene3D" id="1.10.10.10">
    <property type="entry name" value="Winged helix-like DNA-binding domain superfamily/Winged helix DNA-binding domain"/>
    <property type="match status" value="1"/>
</dbReference>
<evidence type="ECO:0000256" key="8">
    <source>
        <dbReference type="SAM" id="MobiDB-lite"/>
    </source>
</evidence>
<reference evidence="12" key="1">
    <citation type="submission" date="2020-12" db="EMBL/GenBank/DDBJ databases">
        <title>Prauserella sp. ASG 168, a novel actinomycete isolated from cave rock.</title>
        <authorList>
            <person name="Suriyachadkun C."/>
        </authorList>
    </citation>
    <scope>NUCLEOTIDE SEQUENCE</scope>
    <source>
        <strain evidence="12">ASG 168</strain>
    </source>
</reference>
<dbReference type="InterPro" id="IPR000838">
    <property type="entry name" value="RNA_pol_sigma70_ECF_CS"/>
</dbReference>
<gene>
    <name evidence="12" type="ORF">JHE00_13080</name>
</gene>
<sequence length="376" mass="41258">MGQTKVDDDFLRQADPFRRELLAHCYRMLGSAHDAEDLVQETYLRAWRAYDRFEGRSSLRTWLHRIATTACLTALESRSKRPMPTGLGGGSSDPADDLVDRPEVPWLEPIPDALAGADGSDPAAIVTERESIRLALVAALQHLPPRQRAVLILRDVLKWRAAEVAEAVGVSTAAVNSILQRARAQLAQVSPTPDDVVEPTADEQRALLERYVSAFERKDVTELVELFTSDVVWEMPPYAAWYAGTESVAAHLSDRCPARPGKVLMLPVEANGQAAYAMYLHDADSDEYRAFTLQVLTVSGGAISHVANFMDTRLFELFGLPVTQDSAGRVAAEQSVRRAHACDDRPWPSDRLRAHADGGRLRPGRGGANGCGARLP</sequence>
<dbReference type="InterPro" id="IPR039425">
    <property type="entry name" value="RNA_pol_sigma-70-like"/>
</dbReference>
<feature type="domain" description="SnoaL-like" evidence="11">
    <location>
        <begin position="209"/>
        <end position="305"/>
    </location>
</feature>
<keyword evidence="3 7" id="KW-0805">Transcription regulation</keyword>
<dbReference type="NCBIfam" id="TIGR02960">
    <property type="entry name" value="SigX5"/>
    <property type="match status" value="1"/>
</dbReference>
<evidence type="ECO:0000256" key="6">
    <source>
        <dbReference type="ARBA" id="ARBA00023163"/>
    </source>
</evidence>
<dbReference type="InterPro" id="IPR013324">
    <property type="entry name" value="RNA_pol_sigma_r3/r4-like"/>
</dbReference>
<evidence type="ECO:0000313" key="13">
    <source>
        <dbReference type="Proteomes" id="UP000635245"/>
    </source>
</evidence>
<dbReference type="GO" id="GO:0016987">
    <property type="term" value="F:sigma factor activity"/>
    <property type="evidence" value="ECO:0007669"/>
    <property type="project" value="UniProtKB-KW"/>
</dbReference>
<dbReference type="InterPro" id="IPR013249">
    <property type="entry name" value="RNA_pol_sigma70_r4_t2"/>
</dbReference>
<keyword evidence="13" id="KW-1185">Reference proteome</keyword>
<dbReference type="SUPFAM" id="SSF88659">
    <property type="entry name" value="Sigma3 and sigma4 domains of RNA polymerase sigma factors"/>
    <property type="match status" value="1"/>
</dbReference>
<dbReference type="AlphaFoldDB" id="A0A934V5L2"/>
<dbReference type="Proteomes" id="UP000635245">
    <property type="component" value="Unassembled WGS sequence"/>
</dbReference>
<evidence type="ECO:0000256" key="5">
    <source>
        <dbReference type="ARBA" id="ARBA00023125"/>
    </source>
</evidence>
<comment type="similarity">
    <text evidence="1 7">Belongs to the sigma-70 factor family. ECF subfamily.</text>
</comment>
<dbReference type="EMBL" id="JAENJH010000002">
    <property type="protein sequence ID" value="MBK1785260.1"/>
    <property type="molecule type" value="Genomic_DNA"/>
</dbReference>
<feature type="region of interest" description="Disordered" evidence="8">
    <location>
        <begin position="339"/>
        <end position="376"/>
    </location>
</feature>
<proteinExistence type="inferred from homology"/>
<evidence type="ECO:0000256" key="4">
    <source>
        <dbReference type="ARBA" id="ARBA00023082"/>
    </source>
</evidence>
<dbReference type="CDD" id="cd06171">
    <property type="entry name" value="Sigma70_r4"/>
    <property type="match status" value="1"/>
</dbReference>
<dbReference type="Gene3D" id="3.10.450.50">
    <property type="match status" value="1"/>
</dbReference>
<evidence type="ECO:0000259" key="9">
    <source>
        <dbReference type="Pfam" id="PF04542"/>
    </source>
</evidence>
<dbReference type="SUPFAM" id="SSF88946">
    <property type="entry name" value="Sigma2 domain of RNA polymerase sigma factors"/>
    <property type="match status" value="1"/>
</dbReference>
<keyword evidence="4 7" id="KW-0731">Sigma factor</keyword>
<dbReference type="GO" id="GO:0006950">
    <property type="term" value="P:response to stress"/>
    <property type="evidence" value="ECO:0007669"/>
    <property type="project" value="UniProtKB-ARBA"/>
</dbReference>
<protein>
    <recommendedName>
        <fullName evidence="7">RNA polymerase sigma factor</fullName>
    </recommendedName>
</protein>
<feature type="domain" description="RNA polymerase sigma-70 region 2" evidence="9">
    <location>
        <begin position="17"/>
        <end position="80"/>
    </location>
</feature>
<comment type="caution">
    <text evidence="12">The sequence shown here is derived from an EMBL/GenBank/DDBJ whole genome shotgun (WGS) entry which is preliminary data.</text>
</comment>
<dbReference type="NCBIfam" id="NF006089">
    <property type="entry name" value="PRK08241.1"/>
    <property type="match status" value="1"/>
</dbReference>
<comment type="subunit">
    <text evidence="2">Interacts transiently with the RNA polymerase catalytic core formed by RpoA, RpoB, RpoC and RpoZ (2 alpha, 1 beta, 1 beta' and 1 omega subunit) to form the RNA polymerase holoenzyme that can initiate transcription.</text>
</comment>
<evidence type="ECO:0000256" key="7">
    <source>
        <dbReference type="RuleBase" id="RU000716"/>
    </source>
</evidence>
<dbReference type="Gene3D" id="1.10.1740.10">
    <property type="match status" value="1"/>
</dbReference>
<dbReference type="PANTHER" id="PTHR43133">
    <property type="entry name" value="RNA POLYMERASE ECF-TYPE SIGMA FACTO"/>
    <property type="match status" value="1"/>
</dbReference>
<evidence type="ECO:0000256" key="2">
    <source>
        <dbReference type="ARBA" id="ARBA00011344"/>
    </source>
</evidence>
<evidence type="ECO:0000256" key="1">
    <source>
        <dbReference type="ARBA" id="ARBA00010641"/>
    </source>
</evidence>
<keyword evidence="6 7" id="KW-0804">Transcription</keyword>
<keyword evidence="5 7" id="KW-0238">DNA-binding</keyword>
<dbReference type="GO" id="GO:0006352">
    <property type="term" value="P:DNA-templated transcription initiation"/>
    <property type="evidence" value="ECO:0007669"/>
    <property type="project" value="InterPro"/>
</dbReference>
<dbReference type="RefSeq" id="WP_200318197.1">
    <property type="nucleotide sequence ID" value="NZ_JAENJH010000002.1"/>
</dbReference>
<dbReference type="InterPro" id="IPR014284">
    <property type="entry name" value="RNA_pol_sigma-70_dom"/>
</dbReference>
<feature type="compositionally biased region" description="Basic and acidic residues" evidence="8">
    <location>
        <begin position="340"/>
        <end position="360"/>
    </location>
</feature>
<dbReference type="InterPro" id="IPR014305">
    <property type="entry name" value="RNA_pol_sigma-G_actinobac"/>
</dbReference>
<evidence type="ECO:0000259" key="10">
    <source>
        <dbReference type="Pfam" id="PF08281"/>
    </source>
</evidence>
<dbReference type="InterPro" id="IPR032710">
    <property type="entry name" value="NTF2-like_dom_sf"/>
</dbReference>
<dbReference type="GO" id="GO:0003677">
    <property type="term" value="F:DNA binding"/>
    <property type="evidence" value="ECO:0007669"/>
    <property type="project" value="UniProtKB-KW"/>
</dbReference>
<dbReference type="InterPro" id="IPR007627">
    <property type="entry name" value="RNA_pol_sigma70_r2"/>
</dbReference>
<dbReference type="Pfam" id="PF12680">
    <property type="entry name" value="SnoaL_2"/>
    <property type="match status" value="1"/>
</dbReference>
<dbReference type="SUPFAM" id="SSF54427">
    <property type="entry name" value="NTF2-like"/>
    <property type="match status" value="1"/>
</dbReference>
<name>A0A934V5L2_9PSEU</name>
<dbReference type="Pfam" id="PF08281">
    <property type="entry name" value="Sigma70_r4_2"/>
    <property type="match status" value="1"/>
</dbReference>
<evidence type="ECO:0000256" key="3">
    <source>
        <dbReference type="ARBA" id="ARBA00023015"/>
    </source>
</evidence>
<evidence type="ECO:0000313" key="12">
    <source>
        <dbReference type="EMBL" id="MBK1785260.1"/>
    </source>
</evidence>
<dbReference type="PANTHER" id="PTHR43133:SF65">
    <property type="entry name" value="ECF RNA POLYMERASE SIGMA FACTOR SIGG"/>
    <property type="match status" value="1"/>
</dbReference>
<dbReference type="NCBIfam" id="TIGR02937">
    <property type="entry name" value="sigma70-ECF"/>
    <property type="match status" value="1"/>
</dbReference>
<feature type="domain" description="RNA polymerase sigma factor 70 region 4 type 2" evidence="10">
    <location>
        <begin position="134"/>
        <end position="186"/>
    </location>
</feature>
<dbReference type="InterPro" id="IPR036388">
    <property type="entry name" value="WH-like_DNA-bd_sf"/>
</dbReference>
<evidence type="ECO:0000259" key="11">
    <source>
        <dbReference type="Pfam" id="PF12680"/>
    </source>
</evidence>
<dbReference type="PROSITE" id="PS01063">
    <property type="entry name" value="SIGMA70_ECF"/>
    <property type="match status" value="1"/>
</dbReference>
<dbReference type="Pfam" id="PF04542">
    <property type="entry name" value="Sigma70_r2"/>
    <property type="match status" value="1"/>
</dbReference>
<accession>A0A934V5L2</accession>